<keyword evidence="3" id="KW-0479">Metal-binding</keyword>
<dbReference type="InterPro" id="IPR013785">
    <property type="entry name" value="Aldolase_TIM"/>
</dbReference>
<dbReference type="Pfam" id="PF04055">
    <property type="entry name" value="Radical_SAM"/>
    <property type="match status" value="1"/>
</dbReference>
<evidence type="ECO:0000259" key="6">
    <source>
        <dbReference type="PROSITE" id="PS51918"/>
    </source>
</evidence>
<dbReference type="InterPro" id="IPR006638">
    <property type="entry name" value="Elp3/MiaA/NifB-like_rSAM"/>
</dbReference>
<evidence type="ECO:0000256" key="5">
    <source>
        <dbReference type="ARBA" id="ARBA00023014"/>
    </source>
</evidence>
<dbReference type="Gene3D" id="3.20.20.70">
    <property type="entry name" value="Aldolase class I"/>
    <property type="match status" value="1"/>
</dbReference>
<keyword evidence="2" id="KW-0949">S-adenosyl-L-methionine</keyword>
<dbReference type="Proteomes" id="UP000885792">
    <property type="component" value="Unassembled WGS sequence"/>
</dbReference>
<gene>
    <name evidence="7" type="ORF">ENJ61_02065</name>
</gene>
<accession>A0A7C5L6P1</accession>
<dbReference type="PANTHER" id="PTHR43288:SF2">
    <property type="entry name" value="RADICAL SAM CORE DOMAIN-CONTAINING PROTEIN"/>
    <property type="match status" value="1"/>
</dbReference>
<dbReference type="SFLD" id="SFLDG01113">
    <property type="entry name" value="Uncharacterised_Radical_SAM_Su"/>
    <property type="match status" value="1"/>
</dbReference>
<evidence type="ECO:0000313" key="7">
    <source>
        <dbReference type="EMBL" id="HHJ63668.1"/>
    </source>
</evidence>
<dbReference type="GO" id="GO:0003824">
    <property type="term" value="F:catalytic activity"/>
    <property type="evidence" value="ECO:0007669"/>
    <property type="project" value="InterPro"/>
</dbReference>
<feature type="domain" description="Radical SAM core" evidence="6">
    <location>
        <begin position="46"/>
        <end position="271"/>
    </location>
</feature>
<comment type="cofactor">
    <cofactor evidence="1">
        <name>[4Fe-4S] cluster</name>
        <dbReference type="ChEBI" id="CHEBI:49883"/>
    </cofactor>
</comment>
<reference evidence="7" key="1">
    <citation type="journal article" date="2020" name="mSystems">
        <title>Genome- and Community-Level Interaction Insights into Carbon Utilization and Element Cycling Functions of Hydrothermarchaeota in Hydrothermal Sediment.</title>
        <authorList>
            <person name="Zhou Z."/>
            <person name="Liu Y."/>
            <person name="Xu W."/>
            <person name="Pan J."/>
            <person name="Luo Z.H."/>
            <person name="Li M."/>
        </authorList>
    </citation>
    <scope>NUCLEOTIDE SEQUENCE [LARGE SCALE GENOMIC DNA]</scope>
    <source>
        <strain evidence="7">HyVt-501</strain>
    </source>
</reference>
<dbReference type="AlphaFoldDB" id="A0A7C5L6P1"/>
<dbReference type="InterPro" id="IPR007197">
    <property type="entry name" value="rSAM"/>
</dbReference>
<dbReference type="GO" id="GO:0051536">
    <property type="term" value="F:iron-sulfur cluster binding"/>
    <property type="evidence" value="ECO:0007669"/>
    <property type="project" value="UniProtKB-KW"/>
</dbReference>
<organism evidence="7">
    <name type="scientific">Aquifex aeolicus</name>
    <dbReference type="NCBI Taxonomy" id="63363"/>
    <lineage>
        <taxon>Bacteria</taxon>
        <taxon>Pseudomonadati</taxon>
        <taxon>Aquificota</taxon>
        <taxon>Aquificia</taxon>
        <taxon>Aquificales</taxon>
        <taxon>Aquificaceae</taxon>
        <taxon>Aquifex</taxon>
    </lineage>
</organism>
<dbReference type="SMART" id="SM00729">
    <property type="entry name" value="Elp3"/>
    <property type="match status" value="1"/>
</dbReference>
<keyword evidence="5" id="KW-0411">Iron-sulfur</keyword>
<dbReference type="GO" id="GO:0046872">
    <property type="term" value="F:metal ion binding"/>
    <property type="evidence" value="ECO:0007669"/>
    <property type="project" value="UniProtKB-KW"/>
</dbReference>
<dbReference type="PROSITE" id="PS51918">
    <property type="entry name" value="RADICAL_SAM"/>
    <property type="match status" value="1"/>
</dbReference>
<dbReference type="EMBL" id="DRNB01000071">
    <property type="protein sequence ID" value="HHJ63668.1"/>
    <property type="molecule type" value="Genomic_DNA"/>
</dbReference>
<proteinExistence type="predicted"/>
<evidence type="ECO:0000256" key="1">
    <source>
        <dbReference type="ARBA" id="ARBA00001966"/>
    </source>
</evidence>
<sequence length="329" mass="36680">MDLNLDSALLSRLREGFEIRLRNFGRTVYFYGPGFKHYEVEDFSLKEPPRFVDISVTGRWCELMCDHCAGKILWHMIPATTPQELWEVCVRLREKGITGVLISGGSDRDGFVPLRPFFKTMKALKEELGLTVTCHVGLVDRAYAEGLREAEVDAVLLDILGDDETISQVYKLPHRSVKDYERSLLFLKEAGHRIVPHVVIGLHYGRIKGEFTALRMIADSDPDALVLVVVMPYYGKANFQLLKPPSVEESLEVVLRARLLMPETPLMIGCARPAGPERARFDAYALSAGVNGVAFPAEGVLTFAKRIGLKPVISPDCCSAVSFALQDLV</sequence>
<evidence type="ECO:0000256" key="4">
    <source>
        <dbReference type="ARBA" id="ARBA00023004"/>
    </source>
</evidence>
<dbReference type="InterPro" id="IPR058240">
    <property type="entry name" value="rSAM_sf"/>
</dbReference>
<evidence type="ECO:0000256" key="3">
    <source>
        <dbReference type="ARBA" id="ARBA00022723"/>
    </source>
</evidence>
<evidence type="ECO:0000256" key="2">
    <source>
        <dbReference type="ARBA" id="ARBA00022691"/>
    </source>
</evidence>
<dbReference type="SUPFAM" id="SSF102114">
    <property type="entry name" value="Radical SAM enzymes"/>
    <property type="match status" value="1"/>
</dbReference>
<dbReference type="SFLD" id="SFLDS00029">
    <property type="entry name" value="Radical_SAM"/>
    <property type="match status" value="1"/>
</dbReference>
<protein>
    <submittedName>
        <fullName evidence="7">Radical SAM protein</fullName>
    </submittedName>
</protein>
<name>A0A7C5L6P1_AQUAO</name>
<dbReference type="PANTHER" id="PTHR43288">
    <property type="entry name" value="BIOTIN SYNTHASE-RELATED PROTEIN, RADICAL SAM SUPERFAMILY"/>
    <property type="match status" value="1"/>
</dbReference>
<keyword evidence="4" id="KW-0408">Iron</keyword>
<comment type="caution">
    <text evidence="7">The sequence shown here is derived from an EMBL/GenBank/DDBJ whole genome shotgun (WGS) entry which is preliminary data.</text>
</comment>